<comment type="caution">
    <text evidence="2">The sequence shown here is derived from an EMBL/GenBank/DDBJ whole genome shotgun (WGS) entry which is preliminary data.</text>
</comment>
<evidence type="ECO:0008006" key="4">
    <source>
        <dbReference type="Google" id="ProtNLM"/>
    </source>
</evidence>
<dbReference type="RefSeq" id="WP_169350110.1">
    <property type="nucleotide sequence ID" value="NZ_JABBJJ010000279.1"/>
</dbReference>
<feature type="compositionally biased region" description="Polar residues" evidence="1">
    <location>
        <begin position="24"/>
        <end position="38"/>
    </location>
</feature>
<dbReference type="PROSITE" id="PS51257">
    <property type="entry name" value="PROKAR_LIPOPROTEIN"/>
    <property type="match status" value="1"/>
</dbReference>
<evidence type="ECO:0000256" key="1">
    <source>
        <dbReference type="SAM" id="MobiDB-lite"/>
    </source>
</evidence>
<dbReference type="EMBL" id="JABBJJ010000279">
    <property type="protein sequence ID" value="NMO20905.1"/>
    <property type="molecule type" value="Genomic_DNA"/>
</dbReference>
<name>A0A848LSI9_9BACT</name>
<evidence type="ECO:0000313" key="2">
    <source>
        <dbReference type="EMBL" id="NMO20905.1"/>
    </source>
</evidence>
<evidence type="ECO:0000313" key="3">
    <source>
        <dbReference type="Proteomes" id="UP000518300"/>
    </source>
</evidence>
<protein>
    <recommendedName>
        <fullName evidence="4">Lipoprotein</fullName>
    </recommendedName>
</protein>
<feature type="region of interest" description="Disordered" evidence="1">
    <location>
        <begin position="17"/>
        <end position="71"/>
    </location>
</feature>
<sequence length="71" mass="6897">MDYQKLFQVLVMGGALMGGATGCDQGNRQSDTRSPQTEGTGGSGVADAGTAGGTPRDAGAPPPSGGGVKGW</sequence>
<accession>A0A848LSI9</accession>
<reference evidence="2 3" key="1">
    <citation type="submission" date="2020-04" db="EMBL/GenBank/DDBJ databases">
        <title>Draft genome of Pyxidicoccus fallax type strain.</title>
        <authorList>
            <person name="Whitworth D.E."/>
        </authorList>
    </citation>
    <scope>NUCLEOTIDE SEQUENCE [LARGE SCALE GENOMIC DNA]</scope>
    <source>
        <strain evidence="2 3">DSM 14698</strain>
    </source>
</reference>
<dbReference type="Proteomes" id="UP000518300">
    <property type="component" value="Unassembled WGS sequence"/>
</dbReference>
<keyword evidence="3" id="KW-1185">Reference proteome</keyword>
<gene>
    <name evidence="2" type="ORF">HG543_39585</name>
</gene>
<proteinExistence type="predicted"/>
<organism evidence="2 3">
    <name type="scientific">Pyxidicoccus fallax</name>
    <dbReference type="NCBI Taxonomy" id="394095"/>
    <lineage>
        <taxon>Bacteria</taxon>
        <taxon>Pseudomonadati</taxon>
        <taxon>Myxococcota</taxon>
        <taxon>Myxococcia</taxon>
        <taxon>Myxococcales</taxon>
        <taxon>Cystobacterineae</taxon>
        <taxon>Myxococcaceae</taxon>
        <taxon>Pyxidicoccus</taxon>
    </lineage>
</organism>
<dbReference type="AlphaFoldDB" id="A0A848LSI9"/>